<evidence type="ECO:0000256" key="4">
    <source>
        <dbReference type="ARBA" id="ARBA00023163"/>
    </source>
</evidence>
<keyword evidence="9" id="KW-1185">Reference proteome</keyword>
<evidence type="ECO:0000313" key="9">
    <source>
        <dbReference type="Proteomes" id="UP000054342"/>
    </source>
</evidence>
<evidence type="ECO:0000256" key="1">
    <source>
        <dbReference type="ARBA" id="ARBA00022723"/>
    </source>
</evidence>
<dbReference type="SMART" id="SM00906">
    <property type="entry name" value="Fungal_trans"/>
    <property type="match status" value="1"/>
</dbReference>
<dbReference type="GO" id="GO:0005634">
    <property type="term" value="C:nucleus"/>
    <property type="evidence" value="ECO:0007669"/>
    <property type="project" value="TreeGrafter"/>
</dbReference>
<dbReference type="GO" id="GO:0000435">
    <property type="term" value="P:positive regulation of transcription from RNA polymerase II promoter by galactose"/>
    <property type="evidence" value="ECO:0007669"/>
    <property type="project" value="TreeGrafter"/>
</dbReference>
<keyword evidence="4" id="KW-0804">Transcription</keyword>
<feature type="region of interest" description="Disordered" evidence="6">
    <location>
        <begin position="236"/>
        <end position="255"/>
    </location>
</feature>
<proteinExistence type="predicted"/>
<dbReference type="GeneID" id="25329226"/>
<dbReference type="RefSeq" id="XP_013315584.1">
    <property type="nucleotide sequence ID" value="XM_013460130.1"/>
</dbReference>
<dbReference type="CDD" id="cd12148">
    <property type="entry name" value="fungal_TF_MHR"/>
    <property type="match status" value="1"/>
</dbReference>
<name>A0A0D2EI11_9EURO</name>
<dbReference type="InterPro" id="IPR001138">
    <property type="entry name" value="Zn2Cys6_DnaBD"/>
</dbReference>
<sequence>MDSRMQKAGRPKRPRALQACEVCRTRKNRCSEDRPCTYCVGKLCKVSAPLHVAYSIEQSMIWSALIRAVTVTRDRDHSKCSFLELYALLIFLQRPDSQNEQQITSIDTPRLAQRLIAGIAEGGIESWPNNVNQSITYHGRTFQQPQGIVAGPDKQQDAACAPAAADENSCSPSTITSRKAASDVIDTNLHTSNLEFYGSSSSVAFIRHLETLSNRQATGPAGEEPERSLASLLHNTDFQPNTSQSTPATQEAVPNPDRFQFRVARRFLDAYFSNIHHIQPLFEEDEFLARCEDLWFNKPAKQPLSFVALYYATLSLGSLVMTFEDPKLFGADRFTWSRKLFNEASAILTRLGIATDVEMVQCFYMMSKICQHELNPHVAYLYSGQAARTSLAIGLNRIPISPDSADPKASAAASKTWWAVYCLDIQTSFALGRPDSLGPDQYHTQCLPTAISGESVSSPHVLQIVPCMVDLSRIMRKVALDLYTVPYEMEQKLHRANALDADLEYWLEQVPLYLRSEQQSRSNHPLKPNRSASYIKKQSVVLRLRYLNLRMIIHAVFMTHTEIRPDEARLIRDRQCRCLQTAESTIDLIYETFRTDEFFQTWWYNSTYTLFAVSILLAAIFHQLARTQQALEKLFAHIDRAIVVLQAMDECLVARNATAIIKRTLARARKVPQPALDGRQPSASHIADLSGALHPAIDLEQQRELDNLDSLLQPQGMVNDVAETMDDLDWLNAYPVDDGQQSLFWTEWAHELNTLGT</sequence>
<keyword evidence="1" id="KW-0479">Metal-binding</keyword>
<organism evidence="8 9">
    <name type="scientific">Exophiala xenobiotica</name>
    <dbReference type="NCBI Taxonomy" id="348802"/>
    <lineage>
        <taxon>Eukaryota</taxon>
        <taxon>Fungi</taxon>
        <taxon>Dikarya</taxon>
        <taxon>Ascomycota</taxon>
        <taxon>Pezizomycotina</taxon>
        <taxon>Eurotiomycetes</taxon>
        <taxon>Chaetothyriomycetidae</taxon>
        <taxon>Chaetothyriales</taxon>
        <taxon>Herpotrichiellaceae</taxon>
        <taxon>Exophiala</taxon>
    </lineage>
</organism>
<reference evidence="8 9" key="1">
    <citation type="submission" date="2015-01" db="EMBL/GenBank/DDBJ databases">
        <title>The Genome Sequence of Exophiala xenobiotica CBS118157.</title>
        <authorList>
            <consortium name="The Broad Institute Genomics Platform"/>
            <person name="Cuomo C."/>
            <person name="de Hoog S."/>
            <person name="Gorbushina A."/>
            <person name="Stielow B."/>
            <person name="Teixiera M."/>
            <person name="Abouelleil A."/>
            <person name="Chapman S.B."/>
            <person name="Priest M."/>
            <person name="Young S.K."/>
            <person name="Wortman J."/>
            <person name="Nusbaum C."/>
            <person name="Birren B."/>
        </authorList>
    </citation>
    <scope>NUCLEOTIDE SEQUENCE [LARGE SCALE GENOMIC DNA]</scope>
    <source>
        <strain evidence="8 9">CBS 118157</strain>
    </source>
</reference>
<dbReference type="PANTHER" id="PTHR47424:SF15">
    <property type="entry name" value="ZN(II)2CYS6 TRANSCRIPTION FACTOR (EUROFUNG)"/>
    <property type="match status" value="1"/>
</dbReference>
<dbReference type="InterPro" id="IPR007219">
    <property type="entry name" value="XnlR_reg_dom"/>
</dbReference>
<dbReference type="GO" id="GO:0000978">
    <property type="term" value="F:RNA polymerase II cis-regulatory region sequence-specific DNA binding"/>
    <property type="evidence" value="ECO:0007669"/>
    <property type="project" value="TreeGrafter"/>
</dbReference>
<feature type="compositionally biased region" description="Polar residues" evidence="6">
    <location>
        <begin position="236"/>
        <end position="249"/>
    </location>
</feature>
<keyword evidence="3" id="KW-0238">DNA-binding</keyword>
<dbReference type="Proteomes" id="UP000054342">
    <property type="component" value="Unassembled WGS sequence"/>
</dbReference>
<dbReference type="EMBL" id="KN847320">
    <property type="protein sequence ID" value="KIW54998.1"/>
    <property type="molecule type" value="Genomic_DNA"/>
</dbReference>
<dbReference type="GO" id="GO:0006351">
    <property type="term" value="P:DNA-templated transcription"/>
    <property type="evidence" value="ECO:0007669"/>
    <property type="project" value="InterPro"/>
</dbReference>
<dbReference type="AlphaFoldDB" id="A0A0D2EI11"/>
<dbReference type="STRING" id="348802.A0A0D2EI11"/>
<accession>A0A0D2EI11</accession>
<dbReference type="InterPro" id="IPR051127">
    <property type="entry name" value="Fungal_SecMet_Regulators"/>
</dbReference>
<evidence type="ECO:0000313" key="8">
    <source>
        <dbReference type="EMBL" id="KIW54998.1"/>
    </source>
</evidence>
<evidence type="ECO:0000256" key="3">
    <source>
        <dbReference type="ARBA" id="ARBA00023125"/>
    </source>
</evidence>
<gene>
    <name evidence="8" type="ORF">PV05_07318</name>
</gene>
<evidence type="ECO:0000256" key="2">
    <source>
        <dbReference type="ARBA" id="ARBA00023015"/>
    </source>
</evidence>
<evidence type="ECO:0000256" key="6">
    <source>
        <dbReference type="SAM" id="MobiDB-lite"/>
    </source>
</evidence>
<feature type="domain" description="Xylanolytic transcriptional activator regulatory" evidence="7">
    <location>
        <begin position="379"/>
        <end position="454"/>
    </location>
</feature>
<keyword evidence="5" id="KW-0539">Nucleus</keyword>
<dbReference type="SUPFAM" id="SSF57701">
    <property type="entry name" value="Zn2/Cys6 DNA-binding domain"/>
    <property type="match status" value="1"/>
</dbReference>
<dbReference type="Pfam" id="PF04082">
    <property type="entry name" value="Fungal_trans"/>
    <property type="match status" value="1"/>
</dbReference>
<dbReference type="OrthoDB" id="2571985at2759"/>
<evidence type="ECO:0000259" key="7">
    <source>
        <dbReference type="SMART" id="SM00906"/>
    </source>
</evidence>
<protein>
    <recommendedName>
        <fullName evidence="7">Xylanolytic transcriptional activator regulatory domain-containing protein</fullName>
    </recommendedName>
</protein>
<dbReference type="InterPro" id="IPR036864">
    <property type="entry name" value="Zn2-C6_fun-type_DNA-bd_sf"/>
</dbReference>
<dbReference type="CDD" id="cd00067">
    <property type="entry name" value="GAL4"/>
    <property type="match status" value="1"/>
</dbReference>
<evidence type="ECO:0000256" key="5">
    <source>
        <dbReference type="ARBA" id="ARBA00023242"/>
    </source>
</evidence>
<keyword evidence="2" id="KW-0805">Transcription regulation</keyword>
<dbReference type="GO" id="GO:0008270">
    <property type="term" value="F:zinc ion binding"/>
    <property type="evidence" value="ECO:0007669"/>
    <property type="project" value="InterPro"/>
</dbReference>
<dbReference type="PANTHER" id="PTHR47424">
    <property type="entry name" value="REGULATORY PROTEIN GAL4"/>
    <property type="match status" value="1"/>
</dbReference>
<dbReference type="GO" id="GO:0000981">
    <property type="term" value="F:DNA-binding transcription factor activity, RNA polymerase II-specific"/>
    <property type="evidence" value="ECO:0007669"/>
    <property type="project" value="InterPro"/>
</dbReference>